<evidence type="ECO:0000256" key="1">
    <source>
        <dbReference type="SAM" id="Phobius"/>
    </source>
</evidence>
<dbReference type="STRING" id="1531429.JI75_07925"/>
<feature type="transmembrane region" description="Helical" evidence="1">
    <location>
        <begin position="381"/>
        <end position="398"/>
    </location>
</feature>
<feature type="transmembrane region" description="Helical" evidence="1">
    <location>
        <begin position="183"/>
        <end position="206"/>
    </location>
</feature>
<accession>A0A0A8B548</accession>
<dbReference type="InterPro" id="IPR018674">
    <property type="entry name" value="DUF2142_membrane"/>
</dbReference>
<dbReference type="RefSeq" id="WP_039690021.1">
    <property type="nucleotide sequence ID" value="NZ_CP009302.1"/>
</dbReference>
<dbReference type="HOGENOM" id="CLU_552882_0_0_11"/>
<feature type="transmembrane region" description="Helical" evidence="1">
    <location>
        <begin position="305"/>
        <end position="325"/>
    </location>
</feature>
<gene>
    <name evidence="2" type="ORF">JI75_07925</name>
</gene>
<evidence type="ECO:0000313" key="2">
    <source>
        <dbReference type="EMBL" id="AJC12591.1"/>
    </source>
</evidence>
<feature type="transmembrane region" description="Helical" evidence="1">
    <location>
        <begin position="77"/>
        <end position="99"/>
    </location>
</feature>
<keyword evidence="1" id="KW-1133">Transmembrane helix</keyword>
<dbReference type="Proteomes" id="UP000031121">
    <property type="component" value="Chromosome"/>
</dbReference>
<evidence type="ECO:0000313" key="3">
    <source>
        <dbReference type="Proteomes" id="UP000031121"/>
    </source>
</evidence>
<proteinExistence type="predicted"/>
<dbReference type="KEGG" id="cbac:JI75_07925"/>
<organism evidence="2 3">
    <name type="scientific">Berryella intestinalis</name>
    <dbReference type="NCBI Taxonomy" id="1531429"/>
    <lineage>
        <taxon>Bacteria</taxon>
        <taxon>Bacillati</taxon>
        <taxon>Actinomycetota</taxon>
        <taxon>Coriobacteriia</taxon>
        <taxon>Eggerthellales</taxon>
        <taxon>Eggerthellaceae</taxon>
        <taxon>Berryella</taxon>
    </lineage>
</organism>
<reference evidence="3" key="1">
    <citation type="submission" date="2014-08" db="EMBL/GenBank/DDBJ databases">
        <title>Coriobacteriaceae sp. complete genome.</title>
        <authorList>
            <person name="Looft T."/>
            <person name="Bayles D.O."/>
            <person name="Stanton T.B."/>
        </authorList>
    </citation>
    <scope>NUCLEOTIDE SEQUENCE [LARGE SCALE GENOMIC DNA]</scope>
    <source>
        <strain evidence="3">68-1-3</strain>
    </source>
</reference>
<feature type="transmembrane region" description="Helical" evidence="1">
    <location>
        <begin position="472"/>
        <end position="492"/>
    </location>
</feature>
<feature type="transmembrane region" description="Helical" evidence="1">
    <location>
        <begin position="410"/>
        <end position="429"/>
    </location>
</feature>
<feature type="transmembrane region" description="Helical" evidence="1">
    <location>
        <begin position="45"/>
        <end position="65"/>
    </location>
</feature>
<dbReference type="OrthoDB" id="3171565at2"/>
<evidence type="ECO:0008006" key="4">
    <source>
        <dbReference type="Google" id="ProtNLM"/>
    </source>
</evidence>
<reference evidence="2 3" key="2">
    <citation type="journal article" date="2015" name="Genome Announc.">
        <title>Complete Genome Sequence of Coriobacteriaceae Strain 68-1-3, a Novel Mucus-Degrading Isolate from the Swine Intestinal Tract.</title>
        <authorList>
            <person name="Looft T."/>
            <person name="Bayles D.O."/>
            <person name="Alt D.P."/>
            <person name="Stanton T.B."/>
        </authorList>
    </citation>
    <scope>NUCLEOTIDE SEQUENCE [LARGE SCALE GENOMIC DNA]</scope>
    <source>
        <strain evidence="2 3">68-1-3</strain>
    </source>
</reference>
<keyword evidence="3" id="KW-1185">Reference proteome</keyword>
<sequence>MSGGLQTGGGARAERIALFGFYFAFVIVGEAALLGALCAHYRDGWLTFATGLAVACAGVALVLFVRLFDRHRASPEHLFLVLAPVLLGGFAFFMMPYAVPDEFTHIHRLFDNRAGQEFLNVPAQLHQVYTFIGNYEQLASELAVSFDYTQLRQTDFTVAAYSEVNYLIPSLVVSAGKALGLNAYVLIYLARLSNAALFALAAWWIIRRLPSGKQFALVFLLNPMLLQQEASCSADALCNIAILCFLAQVIALRAEGRIGIPWHQWALLGFFFSLVFLCKYIYLPLTAAALVLLPQIKRRWIRWGVPFAMAGFAVFAAVFVLSSGYGRILDEASHRLAPSVFAQRFAETVQDRGIPTICQFAGENLGWPCDALYPAAAHVPLAWAAYLAVLAVALLASFDGRLSLPWHNRLLFFLLAIAEQLILFTVLLLDDLSETGPIGGFQGRYLIPTVFLGAASLFSLKRWRIGEAPVHLFAVAVLALDALSLAFVIIWFW</sequence>
<feature type="transmembrane region" description="Helical" evidence="1">
    <location>
        <begin position="441"/>
        <end position="460"/>
    </location>
</feature>
<dbReference type="Pfam" id="PF09913">
    <property type="entry name" value="DUF2142"/>
    <property type="match status" value="1"/>
</dbReference>
<dbReference type="EMBL" id="CP009302">
    <property type="protein sequence ID" value="AJC12591.1"/>
    <property type="molecule type" value="Genomic_DNA"/>
</dbReference>
<keyword evidence="1" id="KW-0472">Membrane</keyword>
<feature type="transmembrane region" description="Helical" evidence="1">
    <location>
        <begin position="16"/>
        <end position="39"/>
    </location>
</feature>
<protein>
    <recommendedName>
        <fullName evidence="4">DUF2142 domain-containing protein</fullName>
    </recommendedName>
</protein>
<dbReference type="AlphaFoldDB" id="A0A0A8B548"/>
<feature type="transmembrane region" description="Helical" evidence="1">
    <location>
        <begin position="266"/>
        <end position="293"/>
    </location>
</feature>
<name>A0A0A8B548_9ACTN</name>
<keyword evidence="1" id="KW-0812">Transmembrane</keyword>